<reference evidence="14 15" key="1">
    <citation type="submission" date="2007-05" db="EMBL/GenBank/DDBJ databases">
        <title>Complete sequence of Geobacter uraniireducens Rf4.</title>
        <authorList>
            <consortium name="US DOE Joint Genome Institute"/>
            <person name="Copeland A."/>
            <person name="Lucas S."/>
            <person name="Lapidus A."/>
            <person name="Barry K."/>
            <person name="Detter J.C."/>
            <person name="Glavina del Rio T."/>
            <person name="Hammon N."/>
            <person name="Israni S."/>
            <person name="Dalin E."/>
            <person name="Tice H."/>
            <person name="Pitluck S."/>
            <person name="Chertkov O."/>
            <person name="Brettin T."/>
            <person name="Bruce D."/>
            <person name="Han C."/>
            <person name="Schmutz J."/>
            <person name="Larimer F."/>
            <person name="Land M."/>
            <person name="Hauser L."/>
            <person name="Kyrpides N."/>
            <person name="Mikhailova N."/>
            <person name="Shelobolina E."/>
            <person name="Aklujkar M."/>
            <person name="Lovley D."/>
            <person name="Richardson P."/>
        </authorList>
    </citation>
    <scope>NUCLEOTIDE SEQUENCE [LARGE SCALE GENOMIC DNA]</scope>
    <source>
        <strain evidence="14 15">Rf4</strain>
    </source>
</reference>
<keyword evidence="15" id="KW-1185">Reference proteome</keyword>
<dbReference type="PROSITE" id="PS00098">
    <property type="entry name" value="THIOLASE_1"/>
    <property type="match status" value="1"/>
</dbReference>
<feature type="region of interest" description="N-terminal hotdog fold" evidence="9">
    <location>
        <begin position="1"/>
        <end position="111"/>
    </location>
</feature>
<feature type="domain" description="Ketosynthase family 3 (KS3)" evidence="12">
    <location>
        <begin position="422"/>
        <end position="860"/>
    </location>
</feature>
<dbReference type="SUPFAM" id="SSF51735">
    <property type="entry name" value="NAD(P)-binding Rossmann-fold domains"/>
    <property type="match status" value="2"/>
</dbReference>
<evidence type="ECO:0000259" key="12">
    <source>
        <dbReference type="PROSITE" id="PS52004"/>
    </source>
</evidence>
<dbReference type="InterPro" id="IPR016039">
    <property type="entry name" value="Thiolase-like"/>
</dbReference>
<dbReference type="SMART" id="SM00822">
    <property type="entry name" value="PKS_KR"/>
    <property type="match status" value="2"/>
</dbReference>
<dbReference type="Pfam" id="PF00109">
    <property type="entry name" value="ketoacyl-synt"/>
    <property type="match status" value="4"/>
</dbReference>
<evidence type="ECO:0000256" key="10">
    <source>
        <dbReference type="SAM" id="MobiDB-lite"/>
    </source>
</evidence>
<feature type="region of interest" description="N-terminal hotdog fold" evidence="9">
    <location>
        <begin position="2693"/>
        <end position="2818"/>
    </location>
</feature>
<dbReference type="GO" id="GO:0004315">
    <property type="term" value="F:3-oxoacyl-[acyl-carrier-protein] synthase activity"/>
    <property type="evidence" value="ECO:0007669"/>
    <property type="project" value="InterPro"/>
</dbReference>
<keyword evidence="5" id="KW-0597">Phosphoprotein</keyword>
<dbReference type="SMART" id="SM00826">
    <property type="entry name" value="PKS_DH"/>
    <property type="match status" value="2"/>
</dbReference>
<feature type="domain" description="Ketosynthase family 3 (KS3)" evidence="12">
    <location>
        <begin position="4394"/>
        <end position="4804"/>
    </location>
</feature>
<dbReference type="Proteomes" id="UP000006695">
    <property type="component" value="Chromosome"/>
</dbReference>
<dbReference type="PROSITE" id="PS52004">
    <property type="entry name" value="KS3_2"/>
    <property type="match status" value="4"/>
</dbReference>
<feature type="domain" description="Carrier" evidence="11">
    <location>
        <begin position="4282"/>
        <end position="4356"/>
    </location>
</feature>
<dbReference type="Pfam" id="PF02801">
    <property type="entry name" value="Ketoacyl-synt_C"/>
    <property type="match status" value="4"/>
</dbReference>
<dbReference type="InterPro" id="IPR049552">
    <property type="entry name" value="PKS_DH_N"/>
</dbReference>
<dbReference type="PROSITE" id="PS00012">
    <property type="entry name" value="PHOSPHOPANTETHEINE"/>
    <property type="match status" value="3"/>
</dbReference>
<dbReference type="SMART" id="SM00823">
    <property type="entry name" value="PKS_PP"/>
    <property type="match status" value="4"/>
</dbReference>
<dbReference type="PANTHER" id="PTHR43775:SF37">
    <property type="entry name" value="SI:DKEY-61P9.11"/>
    <property type="match status" value="1"/>
</dbReference>
<dbReference type="InterPro" id="IPR042104">
    <property type="entry name" value="PKS_dehydratase_sf"/>
</dbReference>
<dbReference type="InterPro" id="IPR050091">
    <property type="entry name" value="PKS_NRPS_Biosynth_Enz"/>
</dbReference>
<dbReference type="RefSeq" id="WP_011939929.1">
    <property type="nucleotide sequence ID" value="NC_009483.1"/>
</dbReference>
<name>A5G644_GEOUR</name>
<feature type="domain" description="PKS/mFAS DH" evidence="13">
    <location>
        <begin position="2693"/>
        <end position="2977"/>
    </location>
</feature>
<dbReference type="SUPFAM" id="SSF47336">
    <property type="entry name" value="ACP-like"/>
    <property type="match status" value="4"/>
</dbReference>
<evidence type="ECO:0000256" key="4">
    <source>
        <dbReference type="ARBA" id="ARBA00022490"/>
    </source>
</evidence>
<evidence type="ECO:0000256" key="5">
    <source>
        <dbReference type="ARBA" id="ARBA00022553"/>
    </source>
</evidence>
<dbReference type="InterPro" id="IPR013968">
    <property type="entry name" value="PKS_KR"/>
</dbReference>
<dbReference type="Pfam" id="PF00550">
    <property type="entry name" value="PP-binding"/>
    <property type="match status" value="4"/>
</dbReference>
<dbReference type="Gene3D" id="3.40.50.720">
    <property type="entry name" value="NAD(P)-binding Rossmann-like Domain"/>
    <property type="match status" value="2"/>
</dbReference>
<comment type="function">
    <text evidence="8">Involved in production of the polyketide antibiotic thailandamide.</text>
</comment>
<dbReference type="InterPro" id="IPR036736">
    <property type="entry name" value="ACP-like_sf"/>
</dbReference>
<dbReference type="EMBL" id="CP000698">
    <property type="protein sequence ID" value="ABQ27262.1"/>
    <property type="molecule type" value="Genomic_DNA"/>
</dbReference>
<dbReference type="SMART" id="SM01294">
    <property type="entry name" value="PKS_PP_betabranch"/>
    <property type="match status" value="1"/>
</dbReference>
<dbReference type="InterPro" id="IPR020806">
    <property type="entry name" value="PKS_PP-bd"/>
</dbReference>
<evidence type="ECO:0000313" key="15">
    <source>
        <dbReference type="Proteomes" id="UP000006695"/>
    </source>
</evidence>
<dbReference type="OrthoDB" id="5476655at2"/>
<evidence type="ECO:0000256" key="2">
    <source>
        <dbReference type="ARBA" id="ARBA00004792"/>
    </source>
</evidence>
<feature type="active site" description="Proton donor; for dehydratase activity" evidence="9">
    <location>
        <position position="187"/>
    </location>
</feature>
<feature type="domain" description="PKS/mFAS DH" evidence="13">
    <location>
        <begin position="1161"/>
        <end position="1445"/>
    </location>
</feature>
<keyword evidence="4" id="KW-0963">Cytoplasm</keyword>
<dbReference type="Gene3D" id="3.30.70.3290">
    <property type="match status" value="1"/>
</dbReference>
<dbReference type="Gene3D" id="1.10.1240.100">
    <property type="match status" value="2"/>
</dbReference>
<feature type="domain" description="PKS/mFAS DH" evidence="13">
    <location>
        <begin position="1"/>
        <end position="272"/>
    </location>
</feature>
<dbReference type="Pfam" id="PF22336">
    <property type="entry name" value="RhiE-like_linker"/>
    <property type="match status" value="3"/>
</dbReference>
<dbReference type="GO" id="GO:0031177">
    <property type="term" value="F:phosphopantetheine binding"/>
    <property type="evidence" value="ECO:0007669"/>
    <property type="project" value="InterPro"/>
</dbReference>
<evidence type="ECO:0000256" key="3">
    <source>
        <dbReference type="ARBA" id="ARBA00022450"/>
    </source>
</evidence>
<dbReference type="CDD" id="cd08953">
    <property type="entry name" value="KR_2_SDR_x"/>
    <property type="match status" value="2"/>
</dbReference>
<dbReference type="Gene3D" id="3.40.47.10">
    <property type="match status" value="4"/>
</dbReference>
<dbReference type="Gene3D" id="1.10.1200.10">
    <property type="entry name" value="ACP-like"/>
    <property type="match status" value="4"/>
</dbReference>
<dbReference type="STRING" id="351605.Gura_3097"/>
<dbReference type="HOGENOM" id="CLU_223515_0_0_7"/>
<dbReference type="Pfam" id="PF08659">
    <property type="entry name" value="KR"/>
    <property type="match status" value="2"/>
</dbReference>
<dbReference type="FunFam" id="3.40.47.10:FF:000019">
    <property type="entry name" value="Polyketide synthase type I"/>
    <property type="match status" value="2"/>
</dbReference>
<sequence>MQDQYRISSNHPIVRNHAAYGRKLLPGLAYIDMLYQLFRENGHDYAGLELRNLSIHNPLTIPDEDDLEIGIYCEEIKAGRWRIRVEGARSKSRPVETLFITAEMHRVDTPALEETQDLELIKKTADRVFSLGEVYERCRSFDLVHTGFMKAEGTVYQGEKGTLIDISLGDEALSSAEGFMFHPVLIDASAIGSGVVFDPLNKAARSLFLPLCYESFSAGALFKKRCLTLIQNPVSRKKEINYLTMTFFDESGRRIGELKNYAGKLVREAGLIDPFRKDVATSKGPIAPSGNGDMNRMSGTSSTRGSQAELFLQQLVAEKLGQPADQISTQVGYYEMGLNSPTLLEVVAVIGEKLSVQLMPTLLFEYTTIGELAEYLFLTYPDAFGKSPAAQTPSQKTQAASPVVSQPRPKAAPRIDAPSATRSDVAIIGMAGRYPKAKNLDEFWENLKAGMDCITEVPESRWELHRLHGIKSPSGKKMSEWGGFLDDPDCFDPQFFRISPREAEVLDPQERLFLETCWETIEDAGYTPSSLVASRGRHKRRDVGVFAGVMHKDYTLLEARAVDGGEVFPLSLSCALIANRVSYFCNFHGPSIAVDTVCSSSLIAVHLALESIKNGECEVALAGGVNLSLHPYKYLTYGVMDFHSSDGRCHTFGNGGDGYVSAEGVGAVLLKPLHKAIEDGDHIYAVISGSAINHVGAVSGVTVPSPIAHADMIETCVEKTGIDPRTISYVEAHGTGTSLGDPIEIQGLARAYRIYTQDQQYCSIGSVKSNIGHAESAAGISGLHKLLLQLHHKVLVPSLHAEELNSYIDFKKSPFYVQRSLEQWRCPRITENGREVSYPRRAGLSSFGAYGSNAHIILEEYVPGAGRPAAAGYQQVQVLVPLSAKNEERLHAYAVRLLEFLDAPDGGLPRQAQGERESGLRKTMELRIRNIMSGIIHVREEDLEIEQDWNEYGVEFLQLELIKDALQDELAIEIDGADLRQWSSIAAASASLLEHRELLADSEDMPKLPQPASGRELNLTDLAFTLQVGREAMDARLAVVAQSIDELKEKLKGFVQGTEGVSGLFRGQVKRNKEIVDMFTSDDDMFNTVEAWMQKGMFHKLGKLWVNGMDVDWSRLYGEYRPQRIKLPTYPFARERYWVPDTGASRTDKGHRTGNAVHQIHPLLHQNTSNLSEQRFSSSFTGAEFFVNEPVGTGGKVLAAAACLEMVRAAVEEAAVTEEGGAGIRLKNVAWTRPIALNGQPVQVHIGLYLEDSGEIGFEIYSQAEGNQTEPLLHSRGTALLGPAGEAPRVDLEALQARCSRSALNAEQCYEAFRSMGIEYGLGQRGIESMHAGSEEALAKLMLPSGQSDTLERYVLHPSLLDCAFQATIGCGDAACRLALPASVESLELFAPCTSSMWAWARYSEGGGADNKAEAFDVDLCDETGRVCVRMKGIQYSGAETEPSFAADAISQLAQASATAAPEPFELMTFEEVWQEHALPNAPAAQLKKAICFLSDPQSQDLFAEAIPQTTVIFISQGTGYEKQSQSRYRVCLHDPKTYQEAFSSIREEHGDVDAVLYLWPLEDPERITDYASIVSTLHAVASAKLKTGRFLLAGRFGNELERCYLESWIGFERSLGLVLPTTQTAVLLEETTGRDLAAEMKTWAQRIRAEYAGGKVRSILYRDGKRYAYRIRPTLQEPGVSLVRAGGTYLITGGCGGLGFLFAADFARKNPVNLVLTGRSPLDEAKKSRIQALEDLGSKVWYLQADVCDVDAMKEGLNRAQERFGRIHGVIHSAGIEDIQSVLEKDMGRFEKVLAPKITGTLVLDELLREEPLDFICYFSSSAAILGDFGSCDYSIANRFQMSYTQYRNGLEKQGLRKGRAVAINWPLWKDGGMSIGDSEKTELYLKSSGQRTLETAEGLEVFERCLSVQDAAQHLVLVGQRSRVHRFLGLNEEVSRSNTVSAAPQLTGRSVEMQGLSVEQCLESDLKKQIATLMKIPISRVDEDTNLADFGFDSITLMELAALLTERFGIETTPSVFFAYSTLGKLVRYFASEHRAAIEELYREDAPKPAARAYVPAARHDIPAATQTQPQVRSKRRFGSIAASPGLSEPIAIVGMSGRFPQAGSVEEFWKNIVDGRVCITEVPSDRWDWRRYYTDRAQEAGKTNSRWGGFVPDVDCFDPLFFEISPKEAGFMDPGQRLFLEEAWHALEDAGYMGARIRGTACGVYVGVEEGEYGYLSGNQGLINSNQNATLSARIAYMLDLKGPNLALTAACSSGLVAVHQACQALRQGECEMALAGGISLLLSPSAYLGLSKFDMLSPDGTCRVFDRDANGLVPAEAVAAVVLKPLSKAVADKDRIYGCIKASGVNYDGKTNGIIAPTPLSQAELIKSIYAKSRIAPDDIQYVLAHSTGSKLSDPIEFQALTSAFRSYTDKEQYCALGSIKPLVGHTFAASGLVNLIGMVMAMNTHTIPGMRHYETSNGYIRFEGSPFVPCRENQAWTSKNGGPRLGAISTTGINGTNAHAVIEEYIVPQNSAISVPASGPALFVLSAKTEVQLRSYAENIKSWIESHEDADLADIAYTLQMGREAMEYRLAFPAGSLDAVLRALTGFIGNDPSSGVFSGRVQEGKNEAGLFSSDENGKALLETWIQKARPAKIAEAWANGLNFDWSGVYGAETPRTISLPAYPFARERYWTPEAERLRLGDSGNDKIHPLLHQNTSDFSEQRFSSTFTGEEFFLTDHVVQGRKVLPGVAYLEMARAALEQAAGAEEGNAGVRLKNVVWARPIAVEGQPVRVHISLIPLDTGEITYEIYSDSQEDRAEPLVHGQGAAELLAACERSSLDIQALQAECTKESLTPSQCYETFKQMGIEYGPGHRGIEEAYVGEGKVLAKLSLSSSESDARGQFVFHPGLTDSALQPCLLLTSSGERKSVLPFAVRDVEIFSSCTSVTWSWVRLSDNGATGDKEKFDIDLCDETGLVCASLRGLSVRGVEGKTDSTGSSRGYAVVSDLDGNLHAAALAFEGNTVREKAEHYFKQLLSSAIGLPASRIETDAALEKYGIDSIMVLQMTNQLEKTFGSLPKTLFFEYRNIREVTSYFLASYPDQMKAALGIQEKPLVSHARLQHLAFVEGAAASPDKRGRSRLGSVRATSRNEKELAQGAFDIAVIGVSGRYPQAGDLQEFWKNLREGRDSITEIPKDRWDHGLYFDADKSILGKVYSKWGGFLDGVDLFDPLFFNISPREAQIIDPQERLFLECVYETMEDAGYTKENLSVNGKGGARGNVGVYVGVMYDEYQLYGAQEQIQGRPISCWGVSSSIANRVSYFCNFQGPSIAVDTMCSSSLTAIHFACQGIRRGECEVAIAGGVNVSIHPNKYLMLSQSGFLSSKGKCESFGKGGDGYVPGEGVGALLLKPVSKAIADGDHIYGVIKGTSINHGGKTNGYTVPNPQAQAGVVVGALQEAGIDPRSISYIEAHGTGTSLGDPIEIAGLTKAFREYTNDKEFCAIGSVKSNIGHCESAAGIAGVTKVLLQFAHGELAPSLHAQTLNPHIDFGDTPFVVQQELAEWKRPLIDGRELPRRAGISAFGAGGANAHVVMEEYQVEKKGLCTISKENPAVIVLSAKNDERLKERVKDLSEWVERAGYGDEKLADIAYTLQVGREEMEERLGFTVSTIQELEEKLNRYLKGEVDSFDLYRGQAKRDKETFSQFAIDEDLQKAVDNWISKRKYEKLLDFWVRGLSINWNKIYDREKPVRISLPAYPFAREKYWIPILKTEMNKRNKEYRREAMILTKEWQRTQIESDSVMNDVFLIILGTTNTTELATMIFKEKEGIQVIIVVQGTSVEKGIIATDFYVSDNGEELYRRIKEKGGESRLLGLIDITALDPKYEESLDLEAGKLRLLQKLIENDREKGFKLLQVTHLLNDFRNHAPSMQGARLAGLYRMLSAEYKEIRSATMDSDLGLNQNDIEKLESQIEKELMSSNKGKVTECCYRNEERYEPVLAVKMTEDEIRGAQTAIRYEQDDVILITGGTRGIGRAIAGRVVSQGVRKLVILGKEKLPPVEEWKNEAGRKEKIETLQSYVEVGVRVQYYDTPLTDEEAVNRMVTKVREELGEITGVFHCAGMAGKDPAFTRKPIGEIEDVCAPKIKGVVHLHQALRKEKLKFSILFSSVSSILPALSVGQSDYAMANSYMDYFAMSRTGEGNIKSVQWPAWREAGMVATTDGVKTPVYINSGLESISNREGMELLDVIREAGPNVSLPCVVNPERFKRNELLKTEIEVKKTELKPSRKTTKAVTWKKTVGKELNVEVREWLKEVFKQELRLNDAQLDETRPFDEYGVDSIVIAQIVQTLQKKISKPISPSVVLENKTLNELTKYFVDNHAQELKDLLGVEAEAVYEEVEEENDEYDNDYRVDFDSREEEIAIVGISCRFPDSPTKDAYWKLLTEGKKAIREVSESRWESNGRRDYGGWVDDIDSFDPEFFKLKENDAMIMDPQARLILEESLKAVYDAGYESKDITGQRVGVYVGGRAQVIPDMEKILEANNPILGIGQNYLATNISRFFNITGPSLVLDTACSSGLTAISMASDTLKRGRIDMAMVGAVSLILNQFTHRLFEARNILSKNGEFKIFENQSEGEVLGEGAGLVLMKRLSDAVRDGNKIYGVIKAIAVNNDGRTLGPGSPNIDAQKEVMKEALELSRKKPEEVDYIEVNGGGSPVVDTIEIKALSEIYRLDDNKLKPCAVGSIKPNIGHLLLTSGLAGFIRCMLSLEEKKIPPFLSAMEPFEHYDFTASRIGFNRECTDWLVAPGMKRIAAQNSFPDGGTNCHVIMEEFVPEGNYTQRLFSLPAPVLNKRTLGTGVTLSTATNRDSNEERETRDKAAHSSVHNVWGEFDAKYI</sequence>
<dbReference type="Pfam" id="PF14765">
    <property type="entry name" value="PS-DH"/>
    <property type="match status" value="2"/>
</dbReference>
<proteinExistence type="predicted"/>
<evidence type="ECO:0000259" key="13">
    <source>
        <dbReference type="PROSITE" id="PS52019"/>
    </source>
</evidence>
<dbReference type="PANTHER" id="PTHR43775">
    <property type="entry name" value="FATTY ACID SYNTHASE"/>
    <property type="match status" value="1"/>
</dbReference>
<evidence type="ECO:0000256" key="6">
    <source>
        <dbReference type="ARBA" id="ARBA00022679"/>
    </source>
</evidence>
<dbReference type="GO" id="GO:0071770">
    <property type="term" value="P:DIM/DIP cell wall layer assembly"/>
    <property type="evidence" value="ECO:0007669"/>
    <property type="project" value="TreeGrafter"/>
</dbReference>
<comment type="caution">
    <text evidence="9">Lacks conserved residue(s) required for the propagation of feature annotation.</text>
</comment>
<feature type="region of interest" description="Disordered" evidence="10">
    <location>
        <begin position="387"/>
        <end position="416"/>
    </location>
</feature>
<feature type="region of interest" description="N-terminal hotdog fold" evidence="9">
    <location>
        <begin position="1161"/>
        <end position="1286"/>
    </location>
</feature>
<comment type="pathway">
    <text evidence="2">Antibiotic biosynthesis.</text>
</comment>
<protein>
    <submittedName>
        <fullName evidence="14">Beta-ketoacyl synthase</fullName>
    </submittedName>
</protein>
<feature type="compositionally biased region" description="Polar residues" evidence="10">
    <location>
        <begin position="389"/>
        <end position="404"/>
    </location>
</feature>
<evidence type="ECO:0000313" key="14">
    <source>
        <dbReference type="EMBL" id="ABQ27262.1"/>
    </source>
</evidence>
<feature type="domain" description="Carrier" evidence="11">
    <location>
        <begin position="306"/>
        <end position="380"/>
    </location>
</feature>
<feature type="active site" description="Proton donor; for dehydratase activity" evidence="9">
    <location>
        <position position="2894"/>
    </location>
</feature>
<dbReference type="GO" id="GO:0005886">
    <property type="term" value="C:plasma membrane"/>
    <property type="evidence" value="ECO:0007669"/>
    <property type="project" value="TreeGrafter"/>
</dbReference>
<dbReference type="GO" id="GO:0006633">
    <property type="term" value="P:fatty acid biosynthetic process"/>
    <property type="evidence" value="ECO:0007669"/>
    <property type="project" value="InterPro"/>
</dbReference>
<evidence type="ECO:0000256" key="7">
    <source>
        <dbReference type="ARBA" id="ARBA00022737"/>
    </source>
</evidence>
<comment type="subcellular location">
    <subcellularLocation>
        <location evidence="1">Cytoplasm</location>
    </subcellularLocation>
</comment>
<dbReference type="PROSITE" id="PS52019">
    <property type="entry name" value="PKS_MFAS_DH"/>
    <property type="match status" value="3"/>
</dbReference>
<feature type="domain" description="Ketosynthase family 3 (KS3)" evidence="12">
    <location>
        <begin position="2090"/>
        <end position="2509"/>
    </location>
</feature>
<keyword evidence="6" id="KW-0808">Transferase</keyword>
<feature type="region of interest" description="C-terminal hotdog fold" evidence="9">
    <location>
        <begin position="126"/>
        <end position="272"/>
    </location>
</feature>
<feature type="region of interest" description="C-terminal hotdog fold" evidence="9">
    <location>
        <begin position="2832"/>
        <end position="2977"/>
    </location>
</feature>
<dbReference type="InterPro" id="IPR009081">
    <property type="entry name" value="PP-bd_ACP"/>
</dbReference>
<dbReference type="InterPro" id="IPR049551">
    <property type="entry name" value="PKS_DH_C"/>
</dbReference>
<dbReference type="KEGG" id="gur:Gura_3097"/>
<dbReference type="CDD" id="cd00833">
    <property type="entry name" value="PKS"/>
    <property type="match status" value="4"/>
</dbReference>
<feature type="domain" description="Ketosynthase family 3 (KS3)" evidence="12">
    <location>
        <begin position="3140"/>
        <end position="3575"/>
    </location>
</feature>
<feature type="active site" description="Proton acceptor; for dehydratase activity" evidence="9">
    <location>
        <position position="17"/>
    </location>
</feature>
<dbReference type="InterPro" id="IPR018201">
    <property type="entry name" value="Ketoacyl_synth_AS"/>
</dbReference>
<dbReference type="PROSITE" id="PS00606">
    <property type="entry name" value="KS3_1"/>
    <property type="match status" value="2"/>
</dbReference>
<feature type="domain" description="Carrier" evidence="11">
    <location>
        <begin position="1959"/>
        <end position="2036"/>
    </location>
</feature>
<gene>
    <name evidence="14" type="ordered locus">Gura_3097</name>
</gene>
<dbReference type="InterPro" id="IPR049900">
    <property type="entry name" value="PKS_mFAS_DH"/>
</dbReference>
<dbReference type="GO" id="GO:0004312">
    <property type="term" value="F:fatty acid synthase activity"/>
    <property type="evidence" value="ECO:0007669"/>
    <property type="project" value="TreeGrafter"/>
</dbReference>
<evidence type="ECO:0000256" key="9">
    <source>
        <dbReference type="PROSITE-ProRule" id="PRU01363"/>
    </source>
</evidence>
<dbReference type="SUPFAM" id="SSF53901">
    <property type="entry name" value="Thiolase-like"/>
    <property type="match status" value="4"/>
</dbReference>
<feature type="domain" description="Carrier" evidence="11">
    <location>
        <begin position="3008"/>
        <end position="3081"/>
    </location>
</feature>
<dbReference type="InterPro" id="IPR036291">
    <property type="entry name" value="NAD(P)-bd_dom_sf"/>
</dbReference>
<dbReference type="InterPro" id="IPR057326">
    <property type="entry name" value="KR_dom"/>
</dbReference>
<feature type="region of interest" description="C-terminal hotdog fold" evidence="9">
    <location>
        <begin position="1300"/>
        <end position="1445"/>
    </location>
</feature>
<dbReference type="InterPro" id="IPR020615">
    <property type="entry name" value="Thiolase_acyl_enz_int_AS"/>
</dbReference>
<accession>A5G644</accession>
<evidence type="ECO:0000259" key="11">
    <source>
        <dbReference type="PROSITE" id="PS50075"/>
    </source>
</evidence>
<keyword evidence="7" id="KW-0677">Repeat</keyword>
<dbReference type="InterPro" id="IPR020807">
    <property type="entry name" value="PKS_DH"/>
</dbReference>
<dbReference type="Gene3D" id="3.10.129.110">
    <property type="entry name" value="Polyketide synthase dehydratase"/>
    <property type="match status" value="3"/>
</dbReference>
<evidence type="ECO:0000256" key="1">
    <source>
        <dbReference type="ARBA" id="ARBA00004496"/>
    </source>
</evidence>
<evidence type="ECO:0000256" key="8">
    <source>
        <dbReference type="ARBA" id="ARBA00054155"/>
    </source>
</evidence>
<dbReference type="PROSITE" id="PS50075">
    <property type="entry name" value="CARRIER"/>
    <property type="match status" value="4"/>
</dbReference>
<dbReference type="InterPro" id="IPR054514">
    <property type="entry name" value="RhiE-like_linker"/>
</dbReference>
<dbReference type="InterPro" id="IPR006162">
    <property type="entry name" value="Ppantetheine_attach_site"/>
</dbReference>
<dbReference type="Pfam" id="PF21089">
    <property type="entry name" value="PKS_DH_N"/>
    <property type="match status" value="3"/>
</dbReference>
<dbReference type="SMART" id="SM00825">
    <property type="entry name" value="PKS_KS"/>
    <property type="match status" value="4"/>
</dbReference>
<dbReference type="InterPro" id="IPR014030">
    <property type="entry name" value="Ketoacyl_synth_N"/>
</dbReference>
<feature type="active site" description="Proton acceptor; for dehydratase activity" evidence="9">
    <location>
        <position position="2722"/>
    </location>
</feature>
<dbReference type="InterPro" id="IPR014031">
    <property type="entry name" value="Ketoacyl_synth_C"/>
</dbReference>
<organism evidence="14 15">
    <name type="scientific">Geotalea uraniireducens (strain Rf4)</name>
    <name type="common">Geobacter uraniireducens</name>
    <dbReference type="NCBI Taxonomy" id="351605"/>
    <lineage>
        <taxon>Bacteria</taxon>
        <taxon>Pseudomonadati</taxon>
        <taxon>Thermodesulfobacteriota</taxon>
        <taxon>Desulfuromonadia</taxon>
        <taxon>Geobacterales</taxon>
        <taxon>Geobacteraceae</taxon>
        <taxon>Geotalea</taxon>
    </lineage>
</organism>
<dbReference type="InterPro" id="IPR020841">
    <property type="entry name" value="PKS_Beta-ketoAc_synthase_dom"/>
</dbReference>
<keyword evidence="3" id="KW-0596">Phosphopantetheine</keyword>
<dbReference type="GO" id="GO:0005737">
    <property type="term" value="C:cytoplasm"/>
    <property type="evidence" value="ECO:0007669"/>
    <property type="project" value="UniProtKB-SubCell"/>
</dbReference>